<dbReference type="AlphaFoldDB" id="A0AAU7CAQ9"/>
<gene>
    <name evidence="9" type="ORF">V5E97_29330</name>
</gene>
<organism evidence="9">
    <name type="scientific">Singulisphaera sp. Ch08</name>
    <dbReference type="NCBI Taxonomy" id="3120278"/>
    <lineage>
        <taxon>Bacteria</taxon>
        <taxon>Pseudomonadati</taxon>
        <taxon>Planctomycetota</taxon>
        <taxon>Planctomycetia</taxon>
        <taxon>Isosphaerales</taxon>
        <taxon>Isosphaeraceae</taxon>
        <taxon>Singulisphaera</taxon>
    </lineage>
</organism>
<keyword evidence="3 9" id="KW-0418">Kinase</keyword>
<dbReference type="CDD" id="cd14014">
    <property type="entry name" value="STKc_PknB_like"/>
    <property type="match status" value="1"/>
</dbReference>
<name>A0AAU7CAQ9_9BACT</name>
<dbReference type="Gene3D" id="1.25.40.10">
    <property type="entry name" value="Tetratricopeptide repeat domain"/>
    <property type="match status" value="2"/>
</dbReference>
<dbReference type="Gene3D" id="3.30.200.20">
    <property type="entry name" value="Phosphorylase Kinase, domain 1"/>
    <property type="match status" value="1"/>
</dbReference>
<accession>A0AAU7CAQ9</accession>
<evidence type="ECO:0000256" key="5">
    <source>
        <dbReference type="PROSITE-ProRule" id="PRU00339"/>
    </source>
</evidence>
<keyword evidence="4 6" id="KW-0067">ATP-binding</keyword>
<evidence type="ECO:0000313" key="9">
    <source>
        <dbReference type="EMBL" id="XBH02404.1"/>
    </source>
</evidence>
<evidence type="ECO:0000256" key="6">
    <source>
        <dbReference type="PROSITE-ProRule" id="PRU10141"/>
    </source>
</evidence>
<dbReference type="PROSITE" id="PS50005">
    <property type="entry name" value="TPR"/>
    <property type="match status" value="1"/>
</dbReference>
<dbReference type="InterPro" id="IPR011990">
    <property type="entry name" value="TPR-like_helical_dom_sf"/>
</dbReference>
<feature type="repeat" description="TPR" evidence="5">
    <location>
        <begin position="735"/>
        <end position="768"/>
    </location>
</feature>
<dbReference type="SUPFAM" id="SSF56112">
    <property type="entry name" value="Protein kinase-like (PK-like)"/>
    <property type="match status" value="1"/>
</dbReference>
<evidence type="ECO:0000256" key="3">
    <source>
        <dbReference type="ARBA" id="ARBA00022777"/>
    </source>
</evidence>
<keyword evidence="1" id="KW-0808">Transferase</keyword>
<evidence type="ECO:0000256" key="1">
    <source>
        <dbReference type="ARBA" id="ARBA00022679"/>
    </source>
</evidence>
<evidence type="ECO:0000259" key="8">
    <source>
        <dbReference type="PROSITE" id="PS50011"/>
    </source>
</evidence>
<reference evidence="9" key="1">
    <citation type="submission" date="2024-05" db="EMBL/GenBank/DDBJ databases">
        <title>Planctomycetes of the genus Singulisphaera possess chitinolytic capabilities.</title>
        <authorList>
            <person name="Ivanova A."/>
        </authorList>
    </citation>
    <scope>NUCLEOTIDE SEQUENCE</scope>
    <source>
        <strain evidence="9">Ch08T</strain>
    </source>
</reference>
<dbReference type="InterPro" id="IPR000719">
    <property type="entry name" value="Prot_kinase_dom"/>
</dbReference>
<feature type="transmembrane region" description="Helical" evidence="7">
    <location>
        <begin position="491"/>
        <end position="511"/>
    </location>
</feature>
<keyword evidence="7" id="KW-0472">Membrane</keyword>
<keyword evidence="2 6" id="KW-0547">Nucleotide-binding</keyword>
<dbReference type="InterPro" id="IPR011009">
    <property type="entry name" value="Kinase-like_dom_sf"/>
</dbReference>
<proteinExistence type="predicted"/>
<feature type="binding site" evidence="6">
    <location>
        <position position="184"/>
    </location>
    <ligand>
        <name>ATP</name>
        <dbReference type="ChEBI" id="CHEBI:30616"/>
    </ligand>
</feature>
<keyword evidence="7" id="KW-0812">Transmembrane</keyword>
<sequence>MTPRRAQREDFGELQLSEPFPSEVGRSRQFPVVDRRWLSASTGPNPLASGSFEAIVAELTACWDRGERPHVEAFLGRMSSAHPADVVELIYHEFCLAESKGLAPDPTDFLRRFPDREASLDRLFRLHGALSSTELRQWTDPEILPEVGDEIGPYILKRELGRGSFARVYLAEQSDLDDRLVVVKISTRLTPEPRLLARARHSHIVEVLWHGSAEDGTLQLICLPFLGGATLSTVLAERRRIGRRPRSGRDLLSDLDRVSAPEYPKANLARPAREVVEGLSYPAATAWMVARLAEALDHAYLRGVAHGDIKPSNILLTADGNPMLLDFNLAVGWRLPGASDLPADAGGTLAYMAPERLRAVAESHRMSTPSAADRHRADIFALGVVLLEALTGQSPDLPQAKARTRQEIAAMLAESGRNGDDAMRWLARSSVPRGLRSILTRCLAPDRADRYSQASELADDLDRWRAGRPLAFAEEPPWRFRLGRWARRQRFAVAAAVLAVIICTTAMTALWHSFQSTLRRQAEDKLTLTWDRNDSTVFRFLRFGNWSPDNQIDAAETACKHLNLYNVLEDADWRLRNDVQSLPEPERSELEVWLLEQILRYTRALGNRPDSPDDWLRAQALLEQVMAKAPFGPLQTQQRRLLQQLNKTGGSPPLTTPQPEVAVRPALWMEDYLLGVEAEPRHAREALVHYQAVLRARPHSFWGHYRASTVAFRLGDQPATAEHLRQCIAQRPRNVALRAQLAGCLFMMGQYDAALAECTKALEIDPDHAVSTRNQTFVRKQLGQGDHVKSDLRRFELLTRSQSEVLMLKVRLESMHSSDPDRARSAPKPIEPILASDQADDLETRLLRATQLRDRKRYPEALLELDKLIELEPEHLEARLYRAMLLRKLECRKAMADFAYLVDHPRLEELIAQYKDAVSIYHQRTSDLLQENQPKAAIKVAQDGLVQAYRIQTMLGESHYALARAYGLAARSEPCFIPRAAAELENVFAINPSILGNWFEDDVNFDGLRDRVRPARFKRD</sequence>
<protein>
    <submittedName>
        <fullName evidence="9">Protein kinase</fullName>
    </submittedName>
</protein>
<dbReference type="PROSITE" id="PS00108">
    <property type="entry name" value="PROTEIN_KINASE_ST"/>
    <property type="match status" value="1"/>
</dbReference>
<dbReference type="Pfam" id="PF00069">
    <property type="entry name" value="Pkinase"/>
    <property type="match status" value="1"/>
</dbReference>
<dbReference type="PROSITE" id="PS00107">
    <property type="entry name" value="PROTEIN_KINASE_ATP"/>
    <property type="match status" value="1"/>
</dbReference>
<dbReference type="InterPro" id="IPR008271">
    <property type="entry name" value="Ser/Thr_kinase_AS"/>
</dbReference>
<dbReference type="PROSITE" id="PS50011">
    <property type="entry name" value="PROTEIN_KINASE_DOM"/>
    <property type="match status" value="1"/>
</dbReference>
<dbReference type="RefSeq" id="WP_406695146.1">
    <property type="nucleotide sequence ID" value="NZ_CP155447.1"/>
</dbReference>
<dbReference type="InterPro" id="IPR017441">
    <property type="entry name" value="Protein_kinase_ATP_BS"/>
</dbReference>
<dbReference type="InterPro" id="IPR019734">
    <property type="entry name" value="TPR_rpt"/>
</dbReference>
<dbReference type="Gene3D" id="1.10.510.10">
    <property type="entry name" value="Transferase(Phosphotransferase) domain 1"/>
    <property type="match status" value="1"/>
</dbReference>
<feature type="domain" description="Protein kinase" evidence="8">
    <location>
        <begin position="154"/>
        <end position="465"/>
    </location>
</feature>
<dbReference type="PANTHER" id="PTHR43289">
    <property type="entry name" value="MITOGEN-ACTIVATED PROTEIN KINASE KINASE KINASE 20-RELATED"/>
    <property type="match status" value="1"/>
</dbReference>
<dbReference type="SMART" id="SM00028">
    <property type="entry name" value="TPR"/>
    <property type="match status" value="3"/>
</dbReference>
<keyword evidence="5" id="KW-0802">TPR repeat</keyword>
<dbReference type="SUPFAM" id="SSF48452">
    <property type="entry name" value="TPR-like"/>
    <property type="match status" value="2"/>
</dbReference>
<evidence type="ECO:0000256" key="7">
    <source>
        <dbReference type="SAM" id="Phobius"/>
    </source>
</evidence>
<dbReference type="Pfam" id="PF14559">
    <property type="entry name" value="TPR_19"/>
    <property type="match status" value="1"/>
</dbReference>
<evidence type="ECO:0000256" key="2">
    <source>
        <dbReference type="ARBA" id="ARBA00022741"/>
    </source>
</evidence>
<dbReference type="PANTHER" id="PTHR43289:SF6">
    <property type="entry name" value="SERINE_THREONINE-PROTEIN KINASE NEKL-3"/>
    <property type="match status" value="1"/>
</dbReference>
<dbReference type="SMART" id="SM00220">
    <property type="entry name" value="S_TKc"/>
    <property type="match status" value="1"/>
</dbReference>
<evidence type="ECO:0000256" key="4">
    <source>
        <dbReference type="ARBA" id="ARBA00022840"/>
    </source>
</evidence>
<dbReference type="GO" id="GO:0005524">
    <property type="term" value="F:ATP binding"/>
    <property type="evidence" value="ECO:0007669"/>
    <property type="project" value="UniProtKB-UniRule"/>
</dbReference>
<keyword evidence="7" id="KW-1133">Transmembrane helix</keyword>
<dbReference type="GO" id="GO:0004674">
    <property type="term" value="F:protein serine/threonine kinase activity"/>
    <property type="evidence" value="ECO:0007669"/>
    <property type="project" value="TreeGrafter"/>
</dbReference>
<dbReference type="EMBL" id="CP155447">
    <property type="protein sequence ID" value="XBH02404.1"/>
    <property type="molecule type" value="Genomic_DNA"/>
</dbReference>